<proteinExistence type="predicted"/>
<reference evidence="2 3" key="1">
    <citation type="submission" date="2020-02" db="EMBL/GenBank/DDBJ databases">
        <authorList>
            <person name="Kim M.K."/>
        </authorList>
    </citation>
    <scope>NUCLEOTIDE SEQUENCE [LARGE SCALE GENOMIC DNA]</scope>
    <source>
        <strain evidence="2 3">17J57-3</strain>
    </source>
</reference>
<dbReference type="AlphaFoldDB" id="A0A6B3SWP5"/>
<evidence type="ECO:0000313" key="2">
    <source>
        <dbReference type="EMBL" id="NEX62149.1"/>
    </source>
</evidence>
<evidence type="ECO:0000259" key="1">
    <source>
        <dbReference type="PROSITE" id="PS51186"/>
    </source>
</evidence>
<gene>
    <name evidence="2" type="ORF">G3574_13750</name>
</gene>
<dbReference type="Gene3D" id="3.40.630.30">
    <property type="match status" value="1"/>
</dbReference>
<dbReference type="InterPro" id="IPR016181">
    <property type="entry name" value="Acyl_CoA_acyltransferase"/>
</dbReference>
<dbReference type="RefSeq" id="WP_163964079.1">
    <property type="nucleotide sequence ID" value="NZ_JAAIVB010000045.1"/>
</dbReference>
<dbReference type="PANTHER" id="PTHR43792:SF1">
    <property type="entry name" value="N-ACETYLTRANSFERASE DOMAIN-CONTAINING PROTEIN"/>
    <property type="match status" value="1"/>
</dbReference>
<name>A0A6B3SWP5_9BURK</name>
<organism evidence="2 3">
    <name type="scientific">Noviherbaspirillum galbum</name>
    <dbReference type="NCBI Taxonomy" id="2709383"/>
    <lineage>
        <taxon>Bacteria</taxon>
        <taxon>Pseudomonadati</taxon>
        <taxon>Pseudomonadota</taxon>
        <taxon>Betaproteobacteria</taxon>
        <taxon>Burkholderiales</taxon>
        <taxon>Oxalobacteraceae</taxon>
        <taxon>Noviherbaspirillum</taxon>
    </lineage>
</organism>
<feature type="domain" description="N-acetyltransferase" evidence="1">
    <location>
        <begin position="21"/>
        <end position="171"/>
    </location>
</feature>
<evidence type="ECO:0000313" key="3">
    <source>
        <dbReference type="Proteomes" id="UP000482155"/>
    </source>
</evidence>
<dbReference type="Proteomes" id="UP000482155">
    <property type="component" value="Unassembled WGS sequence"/>
</dbReference>
<keyword evidence="3" id="KW-1185">Reference proteome</keyword>
<dbReference type="InterPro" id="IPR000182">
    <property type="entry name" value="GNAT_dom"/>
</dbReference>
<sequence length="183" mass="19784">MRTIAASCCTLEPLNVTHAEEMFRVLSDEAIYEFENQAPPSASWLAERYARLERRTSPDGSQTWLNWVLRLPDGELAGYVQATLLASGKALIAYELASRHWRKGIGSGAVSAMLDELQSNYGVSRFAAVLKAANTRSSGLLHRLGFQTGTASEAAEFAVEADELVMVKQAGGESAAQRTTSSA</sequence>
<dbReference type="EMBL" id="JAAIVB010000045">
    <property type="protein sequence ID" value="NEX62149.1"/>
    <property type="molecule type" value="Genomic_DNA"/>
</dbReference>
<accession>A0A6B3SWP5</accession>
<protein>
    <submittedName>
        <fullName evidence="2">GNAT family N-acetyltransferase</fullName>
    </submittedName>
</protein>
<dbReference type="SUPFAM" id="SSF55729">
    <property type="entry name" value="Acyl-CoA N-acyltransferases (Nat)"/>
    <property type="match status" value="1"/>
</dbReference>
<dbReference type="InterPro" id="IPR051531">
    <property type="entry name" value="N-acetyltransferase"/>
</dbReference>
<dbReference type="GO" id="GO:0016747">
    <property type="term" value="F:acyltransferase activity, transferring groups other than amino-acyl groups"/>
    <property type="evidence" value="ECO:0007669"/>
    <property type="project" value="InterPro"/>
</dbReference>
<dbReference type="Pfam" id="PF13302">
    <property type="entry name" value="Acetyltransf_3"/>
    <property type="match status" value="1"/>
</dbReference>
<dbReference type="PROSITE" id="PS51186">
    <property type="entry name" value="GNAT"/>
    <property type="match status" value="1"/>
</dbReference>
<comment type="caution">
    <text evidence="2">The sequence shown here is derived from an EMBL/GenBank/DDBJ whole genome shotgun (WGS) entry which is preliminary data.</text>
</comment>
<keyword evidence="2" id="KW-0808">Transferase</keyword>
<dbReference type="PANTHER" id="PTHR43792">
    <property type="entry name" value="GNAT FAMILY, PUTATIVE (AFU_ORTHOLOGUE AFUA_3G00765)-RELATED-RELATED"/>
    <property type="match status" value="1"/>
</dbReference>